<evidence type="ECO:0000313" key="6">
    <source>
        <dbReference type="EMBL" id="NDY97094.1"/>
    </source>
</evidence>
<dbReference type="RefSeq" id="WP_164212460.1">
    <property type="nucleotide sequence ID" value="NZ_JAAGSC010000044.1"/>
</dbReference>
<accession>A0A845V300</accession>
<proteinExistence type="predicted"/>
<organism evidence="6 7">
    <name type="scientific">Wenzhouxiangella limi</name>
    <dbReference type="NCBI Taxonomy" id="2707351"/>
    <lineage>
        <taxon>Bacteria</taxon>
        <taxon>Pseudomonadati</taxon>
        <taxon>Pseudomonadota</taxon>
        <taxon>Gammaproteobacteria</taxon>
        <taxon>Chromatiales</taxon>
        <taxon>Wenzhouxiangellaceae</taxon>
        <taxon>Wenzhouxiangella</taxon>
    </lineage>
</organism>
<dbReference type="InterPro" id="IPR009875">
    <property type="entry name" value="PilZ_domain"/>
</dbReference>
<dbReference type="AlphaFoldDB" id="A0A845V300"/>
<keyword evidence="7" id="KW-1185">Reference proteome</keyword>
<keyword evidence="1" id="KW-0973">c-di-GMP</keyword>
<name>A0A845V300_9GAMM</name>
<protein>
    <recommendedName>
        <fullName evidence="8">Flagellar brake protein</fullName>
    </recommendedName>
</protein>
<evidence type="ECO:0000256" key="2">
    <source>
        <dbReference type="ARBA" id="ARBA00022741"/>
    </source>
</evidence>
<feature type="domain" description="Type III secretion system flagellar brake protein YcgR PilZN" evidence="5">
    <location>
        <begin position="12"/>
        <end position="112"/>
    </location>
</feature>
<gene>
    <name evidence="6" type="ORF">G3I74_15325</name>
</gene>
<evidence type="ECO:0000259" key="4">
    <source>
        <dbReference type="Pfam" id="PF07238"/>
    </source>
</evidence>
<dbReference type="Pfam" id="PF07317">
    <property type="entry name" value="PilZN"/>
    <property type="match status" value="1"/>
</dbReference>
<dbReference type="Gene3D" id="2.30.110.10">
    <property type="entry name" value="Electron Transport, Fmn-binding Protein, Chain A"/>
    <property type="match status" value="1"/>
</dbReference>
<evidence type="ECO:0000256" key="3">
    <source>
        <dbReference type="ARBA" id="ARBA00023143"/>
    </source>
</evidence>
<dbReference type="SUPFAM" id="SSF141371">
    <property type="entry name" value="PilZ domain-like"/>
    <property type="match status" value="1"/>
</dbReference>
<dbReference type="GO" id="GO:0035438">
    <property type="term" value="F:cyclic-di-GMP binding"/>
    <property type="evidence" value="ECO:0007669"/>
    <property type="project" value="InterPro"/>
</dbReference>
<evidence type="ECO:0000313" key="7">
    <source>
        <dbReference type="Proteomes" id="UP000484885"/>
    </source>
</evidence>
<dbReference type="Proteomes" id="UP000484885">
    <property type="component" value="Unassembled WGS sequence"/>
</dbReference>
<evidence type="ECO:0000259" key="5">
    <source>
        <dbReference type="Pfam" id="PF07317"/>
    </source>
</evidence>
<dbReference type="InterPro" id="IPR009926">
    <property type="entry name" value="T3SS_YcgR_PilZN"/>
</dbReference>
<comment type="caution">
    <text evidence="6">The sequence shown here is derived from an EMBL/GenBank/DDBJ whole genome shotgun (WGS) entry which is preliminary data.</text>
</comment>
<sequence>MTPEPDSTPEPIREPKRVQALLRRLIEARSLINLWHPNGQEGHLSTIVGLKPVSGIYLDAPPASVIDLYRPGDALQVRSQLDGTEVRFRTRLQLHSRYDSYPALLCEWPDEVHHYERRMAFRVRMTGGQADVTLELEDAGERHRARLVDLSVGGFGALIGPEAQLSPGEVLDCLLDLQGQQLVVKAAVQSFDDLPETRFWRLGARFTELEPVQERRLSKLVLELERQSIQHSRGL</sequence>
<dbReference type="InterPro" id="IPR012349">
    <property type="entry name" value="Split_barrel_FMN-bd"/>
</dbReference>
<keyword evidence="3" id="KW-0975">Bacterial flagellum</keyword>
<evidence type="ECO:0000256" key="1">
    <source>
        <dbReference type="ARBA" id="ARBA00022636"/>
    </source>
</evidence>
<evidence type="ECO:0008006" key="8">
    <source>
        <dbReference type="Google" id="ProtNLM"/>
    </source>
</evidence>
<feature type="domain" description="PilZ" evidence="4">
    <location>
        <begin position="116"/>
        <end position="222"/>
    </location>
</feature>
<dbReference type="Pfam" id="PF07238">
    <property type="entry name" value="PilZ"/>
    <property type="match status" value="1"/>
</dbReference>
<reference evidence="6 7" key="1">
    <citation type="submission" date="2020-02" db="EMBL/GenBank/DDBJ databases">
        <authorList>
            <person name="Zhang X.-Y."/>
        </authorList>
    </citation>
    <scope>NUCLEOTIDE SEQUENCE [LARGE SCALE GENOMIC DNA]</scope>
    <source>
        <strain evidence="6 7">C33</strain>
    </source>
</reference>
<dbReference type="EMBL" id="JAAGSC010000044">
    <property type="protein sequence ID" value="NDY97094.1"/>
    <property type="molecule type" value="Genomic_DNA"/>
</dbReference>
<dbReference type="Gene3D" id="2.40.10.220">
    <property type="entry name" value="predicted glycosyltransferase like domains"/>
    <property type="match status" value="1"/>
</dbReference>
<keyword evidence="2" id="KW-0547">Nucleotide-binding</keyword>